<evidence type="ECO:0000256" key="6">
    <source>
        <dbReference type="SAM" id="MobiDB-lite"/>
    </source>
</evidence>
<feature type="transmembrane region" description="Helical" evidence="7">
    <location>
        <begin position="182"/>
        <end position="208"/>
    </location>
</feature>
<evidence type="ECO:0000313" key="10">
    <source>
        <dbReference type="Proteomes" id="UP000308671"/>
    </source>
</evidence>
<comment type="caution">
    <text evidence="9">The sequence shown here is derived from an EMBL/GenBank/DDBJ whole genome shotgun (WGS) entry which is preliminary data.</text>
</comment>
<gene>
    <name evidence="9" type="ORF">BGAL_0477g00040</name>
</gene>
<dbReference type="EMBL" id="PQXL01000476">
    <property type="protein sequence ID" value="THV45534.1"/>
    <property type="molecule type" value="Genomic_DNA"/>
</dbReference>
<feature type="transmembrane region" description="Helical" evidence="7">
    <location>
        <begin position="256"/>
        <end position="277"/>
    </location>
</feature>
<dbReference type="Proteomes" id="UP000308671">
    <property type="component" value="Unassembled WGS sequence"/>
</dbReference>
<evidence type="ECO:0000256" key="7">
    <source>
        <dbReference type="SAM" id="Phobius"/>
    </source>
</evidence>
<evidence type="ECO:0000256" key="4">
    <source>
        <dbReference type="ARBA" id="ARBA00023136"/>
    </source>
</evidence>
<evidence type="ECO:0000256" key="3">
    <source>
        <dbReference type="ARBA" id="ARBA00022989"/>
    </source>
</evidence>
<dbReference type="InterPro" id="IPR052337">
    <property type="entry name" value="SAT4-like"/>
</dbReference>
<reference evidence="9 10" key="1">
    <citation type="submission" date="2017-12" db="EMBL/GenBank/DDBJ databases">
        <title>Comparative genomics of Botrytis spp.</title>
        <authorList>
            <person name="Valero-Jimenez C.A."/>
            <person name="Tapia P."/>
            <person name="Veloso J."/>
            <person name="Silva-Moreno E."/>
            <person name="Staats M."/>
            <person name="Valdes J.H."/>
            <person name="Van Kan J.A.L."/>
        </authorList>
    </citation>
    <scope>NUCLEOTIDE SEQUENCE [LARGE SCALE GENOMIC DNA]</scope>
    <source>
        <strain evidence="9 10">MUCL435</strain>
    </source>
</reference>
<feature type="region of interest" description="Disordered" evidence="6">
    <location>
        <begin position="314"/>
        <end position="336"/>
    </location>
</feature>
<dbReference type="PANTHER" id="PTHR33048">
    <property type="entry name" value="PTH11-LIKE INTEGRAL MEMBRANE PROTEIN (AFU_ORTHOLOGUE AFUA_5G11245)"/>
    <property type="match status" value="1"/>
</dbReference>
<evidence type="ECO:0000259" key="8">
    <source>
        <dbReference type="Pfam" id="PF20684"/>
    </source>
</evidence>
<evidence type="ECO:0000313" key="9">
    <source>
        <dbReference type="EMBL" id="THV45534.1"/>
    </source>
</evidence>
<keyword evidence="2 7" id="KW-0812">Transmembrane</keyword>
<feature type="transmembrane region" description="Helical" evidence="7">
    <location>
        <begin position="34"/>
        <end position="56"/>
    </location>
</feature>
<accession>A0A4S8QXL5</accession>
<comment type="similarity">
    <text evidence="5">Belongs to the SAT4 family.</text>
</comment>
<feature type="transmembrane region" description="Helical" evidence="7">
    <location>
        <begin position="220"/>
        <end position="244"/>
    </location>
</feature>
<dbReference type="Pfam" id="PF20684">
    <property type="entry name" value="Fung_rhodopsin"/>
    <property type="match status" value="1"/>
</dbReference>
<evidence type="ECO:0000256" key="2">
    <source>
        <dbReference type="ARBA" id="ARBA00022692"/>
    </source>
</evidence>
<name>A0A4S8QXL5_9HELO</name>
<keyword evidence="3 7" id="KW-1133">Transmembrane helix</keyword>
<evidence type="ECO:0000256" key="5">
    <source>
        <dbReference type="ARBA" id="ARBA00038359"/>
    </source>
</evidence>
<keyword evidence="4 7" id="KW-0472">Membrane</keyword>
<evidence type="ECO:0000256" key="1">
    <source>
        <dbReference type="ARBA" id="ARBA00004141"/>
    </source>
</evidence>
<dbReference type="AlphaFoldDB" id="A0A4S8QXL5"/>
<dbReference type="OrthoDB" id="444631at2759"/>
<organism evidence="9 10">
    <name type="scientific">Botrytis galanthina</name>
    <dbReference type="NCBI Taxonomy" id="278940"/>
    <lineage>
        <taxon>Eukaryota</taxon>
        <taxon>Fungi</taxon>
        <taxon>Dikarya</taxon>
        <taxon>Ascomycota</taxon>
        <taxon>Pezizomycotina</taxon>
        <taxon>Leotiomycetes</taxon>
        <taxon>Helotiales</taxon>
        <taxon>Sclerotiniaceae</taxon>
        <taxon>Botrytis</taxon>
    </lineage>
</organism>
<dbReference type="GO" id="GO:0016020">
    <property type="term" value="C:membrane"/>
    <property type="evidence" value="ECO:0007669"/>
    <property type="project" value="UniProtKB-SubCell"/>
</dbReference>
<dbReference type="InterPro" id="IPR049326">
    <property type="entry name" value="Rhodopsin_dom_fungi"/>
</dbReference>
<feature type="transmembrane region" description="Helical" evidence="7">
    <location>
        <begin position="139"/>
        <end position="162"/>
    </location>
</feature>
<dbReference type="PANTHER" id="PTHR33048:SF158">
    <property type="entry name" value="MEMBRANE PROTEIN PTH11-LIKE, PUTATIVE-RELATED"/>
    <property type="match status" value="1"/>
</dbReference>
<keyword evidence="10" id="KW-1185">Reference proteome</keyword>
<comment type="subcellular location">
    <subcellularLocation>
        <location evidence="1">Membrane</location>
        <topology evidence="1">Multi-pass membrane protein</topology>
    </subcellularLocation>
</comment>
<feature type="domain" description="Rhodopsin" evidence="8">
    <location>
        <begin position="41"/>
        <end position="286"/>
    </location>
</feature>
<feature type="transmembrane region" description="Helical" evidence="7">
    <location>
        <begin position="100"/>
        <end position="127"/>
    </location>
</feature>
<sequence>MSTVSILSSLHDLPAQAPPPGIIANLAHPESNGYILIIVSSVLFSLMMVCFFARVYGCVGVGVGVRGVGKGFVWGDGVTRGPVGKHQWDVAIGDVTSNDFIIAVAFLSNALVSPTLLLTKLTLFLLYLDLFRPFKWLRICVYIGISITVLFYSTTGILMIIWSSPHAGETWQTHLFTMEQQYAQIYASPWSAVGLGIDLFLLGLPLKAVGKLCLPWRRKVAVGIVFLTGIFACIASALSVYYRFINKQSNTKDTTYALQNVIICSLAEMFIGVIVSCMPATWNLLRQCIPHFLALKSKLSFASRSFWKNGRESLSPGEVASGVDDSGHRQGSGGLYGETNDSLKSFWEEERLAKLGVELASLGNAKVYLGLEKKYGWVEVVHDESYRQRNVW</sequence>
<protein>
    <recommendedName>
        <fullName evidence="8">Rhodopsin domain-containing protein</fullName>
    </recommendedName>
</protein>
<proteinExistence type="inferred from homology"/>